<evidence type="ECO:0000256" key="4">
    <source>
        <dbReference type="ARBA" id="ARBA00022723"/>
    </source>
</evidence>
<feature type="active site" evidence="9">
    <location>
        <position position="39"/>
    </location>
</feature>
<dbReference type="InterPro" id="IPR011125">
    <property type="entry name" value="Znf_HypF"/>
</dbReference>
<dbReference type="Pfam" id="PF07503">
    <property type="entry name" value="zf-HYPF"/>
    <property type="match status" value="2"/>
</dbReference>
<evidence type="ECO:0000256" key="3">
    <source>
        <dbReference type="ARBA" id="ARBA00022598"/>
    </source>
</evidence>
<keyword evidence="4" id="KW-0479">Metal-binding</keyword>
<dbReference type="PROSITE" id="PS51160">
    <property type="entry name" value="ACYLPHOSPHATASE_3"/>
    <property type="match status" value="1"/>
</dbReference>
<dbReference type="Gene3D" id="3.30.420.360">
    <property type="match status" value="1"/>
</dbReference>
<comment type="catalytic activity">
    <reaction evidence="7">
        <text>C-terminal L-cysteinyl-[HypE protein] + carbamoyl phosphate + ATP + H2O = C-terminal S-carboxamide-L-cysteinyl-[HypE protein] + AMP + phosphate + diphosphate + H(+)</text>
        <dbReference type="Rhea" id="RHEA:55636"/>
        <dbReference type="Rhea" id="RHEA-COMP:14247"/>
        <dbReference type="Rhea" id="RHEA-COMP:14392"/>
        <dbReference type="ChEBI" id="CHEBI:15377"/>
        <dbReference type="ChEBI" id="CHEBI:15378"/>
        <dbReference type="ChEBI" id="CHEBI:30616"/>
        <dbReference type="ChEBI" id="CHEBI:33019"/>
        <dbReference type="ChEBI" id="CHEBI:43474"/>
        <dbReference type="ChEBI" id="CHEBI:58228"/>
        <dbReference type="ChEBI" id="CHEBI:76913"/>
        <dbReference type="ChEBI" id="CHEBI:139126"/>
        <dbReference type="ChEBI" id="CHEBI:456215"/>
    </reaction>
</comment>
<comment type="catalytic activity">
    <reaction evidence="9">
        <text>an acyl phosphate + H2O = a carboxylate + phosphate + H(+)</text>
        <dbReference type="Rhea" id="RHEA:14965"/>
        <dbReference type="ChEBI" id="CHEBI:15377"/>
        <dbReference type="ChEBI" id="CHEBI:15378"/>
        <dbReference type="ChEBI" id="CHEBI:29067"/>
        <dbReference type="ChEBI" id="CHEBI:43474"/>
        <dbReference type="ChEBI" id="CHEBI:59918"/>
        <dbReference type="EC" id="3.6.1.7"/>
    </reaction>
</comment>
<feature type="active site" evidence="9">
    <location>
        <position position="21"/>
    </location>
</feature>
<dbReference type="PANTHER" id="PTHR42959">
    <property type="entry name" value="CARBAMOYLTRANSFERASE"/>
    <property type="match status" value="1"/>
</dbReference>
<dbReference type="SUPFAM" id="SSF54975">
    <property type="entry name" value="Acylphosphatase/BLUF domain-like"/>
    <property type="match status" value="1"/>
</dbReference>
<dbReference type="PROSITE" id="PS51163">
    <property type="entry name" value="YRDC"/>
    <property type="match status" value="1"/>
</dbReference>
<dbReference type="PIRSF" id="PIRSF006256">
    <property type="entry name" value="CMPcnvr_hdrg_mat"/>
    <property type="match status" value="1"/>
</dbReference>
<accession>A0ABY1NC06</accession>
<comment type="similarity">
    <text evidence="2 8">Belongs to the carbamoyltransferase HypF family.</text>
</comment>
<dbReference type="Pfam" id="PF00708">
    <property type="entry name" value="Acylphosphatase"/>
    <property type="match status" value="1"/>
</dbReference>
<evidence type="ECO:0000256" key="7">
    <source>
        <dbReference type="ARBA" id="ARBA00048220"/>
    </source>
</evidence>
<dbReference type="InterPro" id="IPR017945">
    <property type="entry name" value="DHBP_synth_RibB-like_a/b_dom"/>
</dbReference>
<dbReference type="Pfam" id="PF17788">
    <property type="entry name" value="HypF_C"/>
    <property type="match status" value="1"/>
</dbReference>
<dbReference type="NCBIfam" id="TIGR00143">
    <property type="entry name" value="hypF"/>
    <property type="match status" value="1"/>
</dbReference>
<dbReference type="Gene3D" id="3.30.110.120">
    <property type="match status" value="1"/>
</dbReference>
<dbReference type="InterPro" id="IPR051060">
    <property type="entry name" value="Carbamoyltrans_HypF-like"/>
</dbReference>
<dbReference type="SUPFAM" id="SSF53067">
    <property type="entry name" value="Actin-like ATPase domain"/>
    <property type="match status" value="1"/>
</dbReference>
<dbReference type="InterPro" id="IPR036046">
    <property type="entry name" value="Acylphosphatase-like_dom_sf"/>
</dbReference>
<dbReference type="Pfam" id="PF22521">
    <property type="entry name" value="HypF_C_2"/>
    <property type="match status" value="1"/>
</dbReference>
<evidence type="ECO:0000313" key="13">
    <source>
        <dbReference type="Proteomes" id="UP001157911"/>
    </source>
</evidence>
<sequence>MAEKRRIKVFLTGLVQGVGFRPFVYRIAKECSLTGYVLNSTIGVVIEAEGEEGNLIKFLEKLQKENPPLSRIFSLEYKFLPPAGYESFEIKESDSEGEVAVSVLPDIATCKDCLRELFDPKDRRYRYPFINCTNCGPRFTIIEKLPYDRQNTSMKSFKMCEKCYAEYTDPSNRRFHAQPNACPVCGPHVTLYTEEGKTYEGEKAIKETVRLLSEGKILAIKGLGGFHLICDATNEESVKTLRVRKRREEKPFAVMFPSLESVKLYAEVSPLEERALTSVETPIVILKRKENTDLAPSVSPDTSTVGAFLPYTPLHHIILRDFGKPIVATSCNLTDEPIMKDNEEAIRTLGDITDAVLVHNRPIVRRCDDSVVRVFSNKQVPVRRSRGFAPLPVILPFSLKRPVLAVGVHMKNTVTVAKGNRVYLSQHIGDVDNPLAESFFEEVVEDMLKLFDVEPEVVVSDAHPGYYSTKFAEKRFSDKLIKVYHHHSHVISCMAENELPIGEKVIGLSFDGTGYGVDGSIWGGEFLVAGYTEFERAFHLKYFRLPGGDRAVKEPYRVAVSVLMEAGINPSDVLNVDIKKISFISQMVEKGVNSPKTSSMGRLFDAVAAILGIRYKVSYHAQAAILLEEVALHSDSEDIYPFELERGVVDWRPIVRGIVSDFKKGVAVSDIAKKFHNTVVAFSVEVVRDIRNRTGIDRVALSGGVFQNRILSENIEEQLQKSGFTVLTHQVVPPNDAGISLGQAVYGGLIEKDS</sequence>
<dbReference type="InterPro" id="IPR017968">
    <property type="entry name" value="Acylphosphatase_CS"/>
</dbReference>
<keyword evidence="5" id="KW-0863">Zinc-finger</keyword>
<protein>
    <recommendedName>
        <fullName evidence="8">Carbamoyltransferase</fullName>
        <ecNumber evidence="8">6.2.-.-</ecNumber>
    </recommendedName>
</protein>
<comment type="pathway">
    <text evidence="1">Protein modification; [NiFe] hydrogenase maturation.</text>
</comment>
<dbReference type="EC" id="6.2.-.-" evidence="8"/>
<dbReference type="InterPro" id="IPR004421">
    <property type="entry name" value="Carbamoyltransferase_HypF"/>
</dbReference>
<proteinExistence type="inferred from homology"/>
<dbReference type="InterPro" id="IPR055128">
    <property type="entry name" value="HypF_C_2"/>
</dbReference>
<gene>
    <name evidence="12" type="ORF">SAMN06265339_0339</name>
</gene>
<evidence type="ECO:0000256" key="9">
    <source>
        <dbReference type="PROSITE-ProRule" id="PRU00520"/>
    </source>
</evidence>
<dbReference type="SUPFAM" id="SSF55821">
    <property type="entry name" value="YrdC/RibB"/>
    <property type="match status" value="1"/>
</dbReference>
<dbReference type="InterPro" id="IPR041440">
    <property type="entry name" value="HypF_C"/>
</dbReference>
<dbReference type="InterPro" id="IPR006070">
    <property type="entry name" value="Sua5-like_dom"/>
</dbReference>
<feature type="domain" description="Acylphosphatase-like" evidence="10">
    <location>
        <begin position="6"/>
        <end position="92"/>
    </location>
</feature>
<evidence type="ECO:0000256" key="6">
    <source>
        <dbReference type="ARBA" id="ARBA00022833"/>
    </source>
</evidence>
<dbReference type="Gene3D" id="3.30.420.40">
    <property type="match status" value="1"/>
</dbReference>
<evidence type="ECO:0000259" key="11">
    <source>
        <dbReference type="PROSITE" id="PS51163"/>
    </source>
</evidence>
<keyword evidence="6" id="KW-0862">Zinc</keyword>
<organism evidence="12 13">
    <name type="scientific">Desulfurobacterium pacificum</name>
    <dbReference type="NCBI Taxonomy" id="240166"/>
    <lineage>
        <taxon>Bacteria</taxon>
        <taxon>Pseudomonadati</taxon>
        <taxon>Aquificota</taxon>
        <taxon>Aquificia</taxon>
        <taxon>Desulfurobacteriales</taxon>
        <taxon>Desulfurobacteriaceae</taxon>
        <taxon>Desulfurobacterium</taxon>
    </lineage>
</organism>
<comment type="caution">
    <text evidence="12">The sequence shown here is derived from an EMBL/GenBank/DDBJ whole genome shotgun (WGS) entry which is preliminary data.</text>
</comment>
<dbReference type="PROSITE" id="PS00150">
    <property type="entry name" value="ACYLPHOSPHATASE_1"/>
    <property type="match status" value="1"/>
</dbReference>
<dbReference type="EMBL" id="FXUB01000001">
    <property type="protein sequence ID" value="SMP06038.1"/>
    <property type="molecule type" value="Genomic_DNA"/>
</dbReference>
<dbReference type="PANTHER" id="PTHR42959:SF1">
    <property type="entry name" value="CARBAMOYLTRANSFERASE HYPF"/>
    <property type="match status" value="1"/>
</dbReference>
<dbReference type="RefSeq" id="WP_283399845.1">
    <property type="nucleotide sequence ID" value="NZ_FXUB01000001.1"/>
</dbReference>
<evidence type="ECO:0000256" key="1">
    <source>
        <dbReference type="ARBA" id="ARBA00004711"/>
    </source>
</evidence>
<evidence type="ECO:0000256" key="8">
    <source>
        <dbReference type="PIRNR" id="PIRNR006256"/>
    </source>
</evidence>
<dbReference type="Gene3D" id="3.90.870.50">
    <property type="match status" value="1"/>
</dbReference>
<keyword evidence="13" id="KW-1185">Reference proteome</keyword>
<keyword evidence="3" id="KW-0436">Ligase</keyword>
<reference evidence="12 13" key="1">
    <citation type="submission" date="2017-05" db="EMBL/GenBank/DDBJ databases">
        <authorList>
            <person name="Varghese N."/>
            <person name="Submissions S."/>
        </authorList>
    </citation>
    <scope>NUCLEOTIDE SEQUENCE [LARGE SCALE GENOMIC DNA]</scope>
    <source>
        <strain evidence="12 13">DSM 15522</strain>
    </source>
</reference>
<evidence type="ECO:0000256" key="2">
    <source>
        <dbReference type="ARBA" id="ARBA00008097"/>
    </source>
</evidence>
<dbReference type="Proteomes" id="UP001157911">
    <property type="component" value="Unassembled WGS sequence"/>
</dbReference>
<dbReference type="Pfam" id="PF01300">
    <property type="entry name" value="Sua5_yciO_yrdC"/>
    <property type="match status" value="1"/>
</dbReference>
<feature type="domain" description="YrdC-like" evidence="11">
    <location>
        <begin position="202"/>
        <end position="387"/>
    </location>
</feature>
<dbReference type="InterPro" id="IPR043129">
    <property type="entry name" value="ATPase_NBD"/>
</dbReference>
<evidence type="ECO:0000259" key="10">
    <source>
        <dbReference type="PROSITE" id="PS51160"/>
    </source>
</evidence>
<evidence type="ECO:0000256" key="5">
    <source>
        <dbReference type="ARBA" id="ARBA00022771"/>
    </source>
</evidence>
<keyword evidence="9" id="KW-0378">Hydrolase</keyword>
<dbReference type="InterPro" id="IPR001792">
    <property type="entry name" value="Acylphosphatase-like_dom"/>
</dbReference>
<name>A0ABY1NC06_9BACT</name>
<evidence type="ECO:0000313" key="12">
    <source>
        <dbReference type="EMBL" id="SMP06038.1"/>
    </source>
</evidence>